<keyword evidence="8" id="KW-1185">Reference proteome</keyword>
<evidence type="ECO:0000313" key="8">
    <source>
        <dbReference type="Proteomes" id="UP000471147"/>
    </source>
</evidence>
<keyword evidence="3" id="KW-0862">Zinc</keyword>
<sequence length="297" mass="30717">MTRPLFGCIEAGGTKFVAAIVAGPDDIRETVRFDTTTPAETIGATLDWLRAAQGRHGALSAIGIASFGPLELDRAAPDWGYITATTKKGWSNCDFAGLIGRSLSLPVGFDTDVNGAALAESRWGAGRGKPVCVYVTIGTGIGGGAIIDGKPLQGLSHPEMGHIRLPRHADDTGFSGVCPFHGDCLEGLASGPAIMARWGASLSDLPQGHVAHDIIAWYLAHMVVTLQSIMEPACVILGGGVTGTPGLIDRIRTQADILGGGYFRGRAKDIIIPPGLGDKAGLLGGLALAQDILPHAV</sequence>
<dbReference type="PANTHER" id="PTHR42742:SF3">
    <property type="entry name" value="FRUCTOKINASE"/>
    <property type="match status" value="1"/>
</dbReference>
<comment type="catalytic activity">
    <reaction evidence="6">
        <text>D-fructose + ATP = D-fructose 6-phosphate + ADP + H(+)</text>
        <dbReference type="Rhea" id="RHEA:16125"/>
        <dbReference type="ChEBI" id="CHEBI:15378"/>
        <dbReference type="ChEBI" id="CHEBI:30616"/>
        <dbReference type="ChEBI" id="CHEBI:37721"/>
        <dbReference type="ChEBI" id="CHEBI:61527"/>
        <dbReference type="ChEBI" id="CHEBI:456216"/>
        <dbReference type="EC" id="2.7.1.4"/>
    </reaction>
</comment>
<evidence type="ECO:0000256" key="4">
    <source>
        <dbReference type="ARBA" id="ARBA00022842"/>
    </source>
</evidence>
<dbReference type="InterPro" id="IPR000600">
    <property type="entry name" value="ROK"/>
</dbReference>
<evidence type="ECO:0000256" key="6">
    <source>
        <dbReference type="ARBA" id="ARBA00048451"/>
    </source>
</evidence>
<evidence type="ECO:0000256" key="5">
    <source>
        <dbReference type="ARBA" id="ARBA00038887"/>
    </source>
</evidence>
<comment type="cofactor">
    <cofactor evidence="1">
        <name>Mg(2+)</name>
        <dbReference type="ChEBI" id="CHEBI:18420"/>
    </cofactor>
</comment>
<name>A0A6I4M2D9_9SPHN</name>
<dbReference type="EMBL" id="SDWJ01000002">
    <property type="protein sequence ID" value="MVZ98346.1"/>
    <property type="molecule type" value="Genomic_DNA"/>
</dbReference>
<keyword evidence="2" id="KW-0479">Metal-binding</keyword>
<dbReference type="GO" id="GO:0046872">
    <property type="term" value="F:metal ion binding"/>
    <property type="evidence" value="ECO:0007669"/>
    <property type="project" value="UniProtKB-KW"/>
</dbReference>
<comment type="caution">
    <text evidence="7">The sequence shown here is derived from an EMBL/GenBank/DDBJ whole genome shotgun (WGS) entry which is preliminary data.</text>
</comment>
<dbReference type="PROSITE" id="PS01125">
    <property type="entry name" value="ROK"/>
    <property type="match status" value="1"/>
</dbReference>
<dbReference type="EC" id="2.7.1.4" evidence="5"/>
<evidence type="ECO:0000313" key="7">
    <source>
        <dbReference type="EMBL" id="MVZ98346.1"/>
    </source>
</evidence>
<dbReference type="InterPro" id="IPR043129">
    <property type="entry name" value="ATPase_NBD"/>
</dbReference>
<evidence type="ECO:0000256" key="1">
    <source>
        <dbReference type="ARBA" id="ARBA00001946"/>
    </source>
</evidence>
<dbReference type="InterPro" id="IPR051804">
    <property type="entry name" value="Carb_Metab_Reg_Kinase/Isom"/>
</dbReference>
<reference evidence="7 8" key="1">
    <citation type="submission" date="2019-01" db="EMBL/GenBank/DDBJ databases">
        <title>Sphingorhabdus lacus sp.nov., isolated from an oligotrophic freshwater lake.</title>
        <authorList>
            <person name="Park M."/>
        </authorList>
    </citation>
    <scope>NUCLEOTIDE SEQUENCE [LARGE SCALE GENOMIC DNA]</scope>
    <source>
        <strain evidence="7 8">IMCC26285</strain>
    </source>
</reference>
<dbReference type="Proteomes" id="UP000471147">
    <property type="component" value="Unassembled WGS sequence"/>
</dbReference>
<dbReference type="InterPro" id="IPR049874">
    <property type="entry name" value="ROK_cs"/>
</dbReference>
<protein>
    <recommendedName>
        <fullName evidence="5">fructokinase</fullName>
        <ecNumber evidence="5">2.7.1.4</ecNumber>
    </recommendedName>
</protein>
<dbReference type="PANTHER" id="PTHR42742">
    <property type="entry name" value="TRANSCRIPTIONAL REPRESSOR MPRA"/>
    <property type="match status" value="1"/>
</dbReference>
<dbReference type="Pfam" id="PF00480">
    <property type="entry name" value="ROK"/>
    <property type="match status" value="1"/>
</dbReference>
<dbReference type="GO" id="GO:0008865">
    <property type="term" value="F:fructokinase activity"/>
    <property type="evidence" value="ECO:0007669"/>
    <property type="project" value="UniProtKB-EC"/>
</dbReference>
<dbReference type="SUPFAM" id="SSF53067">
    <property type="entry name" value="Actin-like ATPase domain"/>
    <property type="match status" value="1"/>
</dbReference>
<keyword evidence="4" id="KW-0460">Magnesium</keyword>
<organism evidence="7 8">
    <name type="scientific">Sphingorhabdus profundilacus</name>
    <dbReference type="NCBI Taxonomy" id="2509718"/>
    <lineage>
        <taxon>Bacteria</taxon>
        <taxon>Pseudomonadati</taxon>
        <taxon>Pseudomonadota</taxon>
        <taxon>Alphaproteobacteria</taxon>
        <taxon>Sphingomonadales</taxon>
        <taxon>Sphingomonadaceae</taxon>
        <taxon>Sphingorhabdus</taxon>
    </lineage>
</organism>
<dbReference type="CDD" id="cd24067">
    <property type="entry name" value="ASKHA_NBD_ROK_BsFRK-like"/>
    <property type="match status" value="1"/>
</dbReference>
<evidence type="ECO:0000256" key="2">
    <source>
        <dbReference type="ARBA" id="ARBA00022723"/>
    </source>
</evidence>
<proteinExistence type="predicted"/>
<dbReference type="RefSeq" id="WP_160354265.1">
    <property type="nucleotide sequence ID" value="NZ_SDWJ01000002.1"/>
</dbReference>
<evidence type="ECO:0000256" key="3">
    <source>
        <dbReference type="ARBA" id="ARBA00022833"/>
    </source>
</evidence>
<gene>
    <name evidence="7" type="ORF">EUU23_11640</name>
</gene>
<dbReference type="AlphaFoldDB" id="A0A6I4M2D9"/>
<dbReference type="Gene3D" id="3.30.420.40">
    <property type="match status" value="2"/>
</dbReference>
<accession>A0A6I4M2D9</accession>
<dbReference type="OrthoDB" id="9783435at2"/>